<evidence type="ECO:0000313" key="2">
    <source>
        <dbReference type="EMBL" id="DAD25998.1"/>
    </source>
</evidence>
<evidence type="ECO:0000256" key="1">
    <source>
        <dbReference type="SAM" id="MobiDB-lite"/>
    </source>
</evidence>
<dbReference type="AlphaFoldDB" id="A0A822Y8S2"/>
<name>A0A822Y8S2_NELNU</name>
<gene>
    <name evidence="2" type="ORF">HUJ06_027466</name>
</gene>
<reference evidence="2 3" key="1">
    <citation type="journal article" date="2020" name="Mol. Biol. Evol.">
        <title>Distinct Expression and Methylation Patterns for Genes with Different Fates following a Single Whole-Genome Duplication in Flowering Plants.</title>
        <authorList>
            <person name="Shi T."/>
            <person name="Rahmani R.S."/>
            <person name="Gugger P.F."/>
            <person name="Wang M."/>
            <person name="Li H."/>
            <person name="Zhang Y."/>
            <person name="Li Z."/>
            <person name="Wang Q."/>
            <person name="Van de Peer Y."/>
            <person name="Marchal K."/>
            <person name="Chen J."/>
        </authorList>
    </citation>
    <scope>NUCLEOTIDE SEQUENCE [LARGE SCALE GENOMIC DNA]</scope>
    <source>
        <tissue evidence="2">Leaf</tissue>
    </source>
</reference>
<keyword evidence="3" id="KW-1185">Reference proteome</keyword>
<feature type="compositionally biased region" description="Low complexity" evidence="1">
    <location>
        <begin position="1"/>
        <end position="10"/>
    </location>
</feature>
<organism evidence="2 3">
    <name type="scientific">Nelumbo nucifera</name>
    <name type="common">Sacred lotus</name>
    <dbReference type="NCBI Taxonomy" id="4432"/>
    <lineage>
        <taxon>Eukaryota</taxon>
        <taxon>Viridiplantae</taxon>
        <taxon>Streptophyta</taxon>
        <taxon>Embryophyta</taxon>
        <taxon>Tracheophyta</taxon>
        <taxon>Spermatophyta</taxon>
        <taxon>Magnoliopsida</taxon>
        <taxon>Proteales</taxon>
        <taxon>Nelumbonaceae</taxon>
        <taxon>Nelumbo</taxon>
    </lineage>
</organism>
<dbReference type="EMBL" id="DUZY01000002">
    <property type="protein sequence ID" value="DAD25998.1"/>
    <property type="molecule type" value="Genomic_DNA"/>
</dbReference>
<feature type="region of interest" description="Disordered" evidence="1">
    <location>
        <begin position="1"/>
        <end position="36"/>
    </location>
</feature>
<feature type="region of interest" description="Disordered" evidence="1">
    <location>
        <begin position="55"/>
        <end position="79"/>
    </location>
</feature>
<feature type="compositionally biased region" description="Basic and acidic residues" evidence="1">
    <location>
        <begin position="13"/>
        <end position="24"/>
    </location>
</feature>
<accession>A0A822Y8S2</accession>
<sequence>MESSISPSSSRICGKETLETEETGKKKRTRRLYNREHESKKTTWTWRIIVRLIGRETAERDENKGKEREKKKEREMREE</sequence>
<comment type="caution">
    <text evidence="2">The sequence shown here is derived from an EMBL/GenBank/DDBJ whole genome shotgun (WGS) entry which is preliminary data.</text>
</comment>
<dbReference type="Proteomes" id="UP000607653">
    <property type="component" value="Unassembled WGS sequence"/>
</dbReference>
<protein>
    <submittedName>
        <fullName evidence="2">Uncharacterized protein</fullName>
    </submittedName>
</protein>
<evidence type="ECO:0000313" key="3">
    <source>
        <dbReference type="Proteomes" id="UP000607653"/>
    </source>
</evidence>
<proteinExistence type="predicted"/>